<feature type="transmembrane region" description="Helical" evidence="8">
    <location>
        <begin position="79"/>
        <end position="103"/>
    </location>
</feature>
<evidence type="ECO:0000256" key="4">
    <source>
        <dbReference type="ARBA" id="ARBA00022989"/>
    </source>
</evidence>
<dbReference type="Pfam" id="PF06241">
    <property type="entry name" value="Castor_Poll_mid"/>
    <property type="match status" value="1"/>
</dbReference>
<evidence type="ECO:0000256" key="2">
    <source>
        <dbReference type="ARBA" id="ARBA00022448"/>
    </source>
</evidence>
<dbReference type="RefSeq" id="WP_220169790.1">
    <property type="nucleotide sequence ID" value="NZ_JAIBOA010000024.1"/>
</dbReference>
<dbReference type="PANTHER" id="PTHR31563:SF10">
    <property type="entry name" value="ION CHANNEL POLLUX-RELATED"/>
    <property type="match status" value="1"/>
</dbReference>
<dbReference type="InterPro" id="IPR036291">
    <property type="entry name" value="NAD(P)-bd_dom_sf"/>
</dbReference>
<organism evidence="10 11">
    <name type="scientific">Actinomadura parmotrematis</name>
    <dbReference type="NCBI Taxonomy" id="2864039"/>
    <lineage>
        <taxon>Bacteria</taxon>
        <taxon>Bacillati</taxon>
        <taxon>Actinomycetota</taxon>
        <taxon>Actinomycetes</taxon>
        <taxon>Streptosporangiales</taxon>
        <taxon>Thermomonosporaceae</taxon>
        <taxon>Actinomadura</taxon>
    </lineage>
</organism>
<dbReference type="Gene3D" id="3.40.50.720">
    <property type="entry name" value="NAD(P)-binding Rossmann-like Domain"/>
    <property type="match status" value="2"/>
</dbReference>
<dbReference type="PANTHER" id="PTHR31563">
    <property type="entry name" value="ION CHANNEL POLLUX-RELATED"/>
    <property type="match status" value="1"/>
</dbReference>
<keyword evidence="11" id="KW-1185">Reference proteome</keyword>
<dbReference type="EMBL" id="JAIBOA010000024">
    <property type="protein sequence ID" value="MBW8486555.1"/>
    <property type="molecule type" value="Genomic_DNA"/>
</dbReference>
<evidence type="ECO:0000256" key="3">
    <source>
        <dbReference type="ARBA" id="ARBA00022692"/>
    </source>
</evidence>
<evidence type="ECO:0000256" key="8">
    <source>
        <dbReference type="SAM" id="Phobius"/>
    </source>
</evidence>
<keyword evidence="2" id="KW-0813">Transport</keyword>
<dbReference type="Proteomes" id="UP000774570">
    <property type="component" value="Unassembled WGS sequence"/>
</dbReference>
<dbReference type="SUPFAM" id="SSF51735">
    <property type="entry name" value="NAD(P)-binding Rossmann-fold domains"/>
    <property type="match status" value="1"/>
</dbReference>
<evidence type="ECO:0000256" key="1">
    <source>
        <dbReference type="ARBA" id="ARBA00004127"/>
    </source>
</evidence>
<keyword evidence="3 8" id="KW-0812">Transmembrane</keyword>
<proteinExistence type="predicted"/>
<keyword evidence="5" id="KW-0406">Ion transport</keyword>
<accession>A0ABS7G2Y0</accession>
<keyword evidence="6 8" id="KW-0472">Membrane</keyword>
<feature type="transmembrane region" description="Helical" evidence="8">
    <location>
        <begin position="21"/>
        <end position="45"/>
    </location>
</feature>
<protein>
    <submittedName>
        <fullName evidence="10">Potassium transporter TrkA</fullName>
    </submittedName>
</protein>
<name>A0ABS7G2Y0_9ACTN</name>
<dbReference type="InterPro" id="IPR010420">
    <property type="entry name" value="CASTOR/POLLUX/SYM8_dom"/>
</dbReference>
<evidence type="ECO:0000259" key="9">
    <source>
        <dbReference type="Pfam" id="PF06241"/>
    </source>
</evidence>
<keyword evidence="4 8" id="KW-1133">Transmembrane helix</keyword>
<evidence type="ECO:0000313" key="11">
    <source>
        <dbReference type="Proteomes" id="UP000774570"/>
    </source>
</evidence>
<reference evidence="10 11" key="1">
    <citation type="submission" date="2021-07" db="EMBL/GenBank/DDBJ databases">
        <title>Actinomadura sp. PM05-2 isolated from lichen.</title>
        <authorList>
            <person name="Somphong A."/>
            <person name="Phongsopitanun W."/>
            <person name="Tanasupawat S."/>
            <person name="Peongsungnone V."/>
        </authorList>
    </citation>
    <scope>NUCLEOTIDE SEQUENCE [LARGE SCALE GENOMIC DNA]</scope>
    <source>
        <strain evidence="10 11">PM05-2</strain>
    </source>
</reference>
<feature type="domain" description="CASTOR/POLLUX/SYM8 ion channel conserved" evidence="9">
    <location>
        <begin position="268"/>
        <end position="359"/>
    </location>
</feature>
<gene>
    <name evidence="10" type="ORF">K1Y72_29595</name>
</gene>
<dbReference type="InterPro" id="IPR044849">
    <property type="entry name" value="CASTOR/POLLUX/SYM8-like"/>
</dbReference>
<evidence type="ECO:0000256" key="5">
    <source>
        <dbReference type="ARBA" id="ARBA00023065"/>
    </source>
</evidence>
<comment type="caution">
    <text evidence="10">The sequence shown here is derived from an EMBL/GenBank/DDBJ whole genome shotgun (WGS) entry which is preliminary data.</text>
</comment>
<evidence type="ECO:0000256" key="7">
    <source>
        <dbReference type="ARBA" id="ARBA00023303"/>
    </source>
</evidence>
<keyword evidence="7" id="KW-0407">Ion channel</keyword>
<evidence type="ECO:0000313" key="10">
    <source>
        <dbReference type="EMBL" id="MBW8486555.1"/>
    </source>
</evidence>
<comment type="subcellular location">
    <subcellularLocation>
        <location evidence="1">Endomembrane system</location>
        <topology evidence="1">Multi-pass membrane protein</topology>
    </subcellularLocation>
</comment>
<evidence type="ECO:0000256" key="6">
    <source>
        <dbReference type="ARBA" id="ARBA00023136"/>
    </source>
</evidence>
<sequence>MKRPTSYRRLRYWFDNTMSRGTPALVGWLALVSLTLVVVLSALMVTVDGRRASVGTSTHEIWKNTVETFHLGDATSGGLVYRALVVALALAGLFFASALISLLTSGVDRKIAELRKGRSLVIERDHTVLIGWSEQIFPMISELAEANASRRGGCVAVLADRDRVEMEEEIRRVVGRTGRTRVVCRTGNPIDPGDLDIVGPQTARSVVVLSPAGDTPDAQVIKTLLALTNSPTRRPGRYHIVAAVRDARNRAAAQLAGGTETVLVDADDIAARLIVQTCRQSGLSVVYQDLLDFAGDEIYMAAEPALAGRAFGEALHAYPASSVIGLHRADGRIELCPPMDAVVGAGDEIIAISADDDTLLVDPWDGFVAEEAFEAVPERAARPTRTLMLGWNRRSAGIARRLDGYVTAGSVLDVVADDPDAKAGLDALRPGLERLEVTFELGDTDERAPLEALDIASYDNVIVLCYDGPDAQYADSRALITLLHLRQMQAETGRRYSIVSEMSDDRNRRLAQVTKADDFIVSDKLLSLLMVQLSENRHLAEVFAELFDPAGAEIYLRPATDYVLPDVEIDFHTVVEAAARRGDIAIGYRVGARTAEPPAFGVVLNPAKAARRAFAAEDRVIVLTRTRDAG</sequence>